<feature type="domain" description="TonB C-terminal" evidence="12">
    <location>
        <begin position="184"/>
        <end position="275"/>
    </location>
</feature>
<evidence type="ECO:0000313" key="13">
    <source>
        <dbReference type="EMBL" id="OTA15334.1"/>
    </source>
</evidence>
<dbReference type="InterPro" id="IPR006260">
    <property type="entry name" value="TonB/TolA_C"/>
</dbReference>
<keyword evidence="7 10" id="KW-0653">Protein transport</keyword>
<dbReference type="PANTHER" id="PTHR33446:SF2">
    <property type="entry name" value="PROTEIN TONB"/>
    <property type="match status" value="1"/>
</dbReference>
<organism evidence="13 14">
    <name type="scientific">Xenorhabdus vietnamensis</name>
    <dbReference type="NCBI Taxonomy" id="351656"/>
    <lineage>
        <taxon>Bacteria</taxon>
        <taxon>Pseudomonadati</taxon>
        <taxon>Pseudomonadota</taxon>
        <taxon>Gammaproteobacteria</taxon>
        <taxon>Enterobacterales</taxon>
        <taxon>Morganellaceae</taxon>
        <taxon>Xenorhabdus</taxon>
    </lineage>
</organism>
<sequence>MTSAAILDNPATYSPLMPRKGLLVGILIAILLHISLIWLFNRHASYDDTAHHINNNSSTTGLSITMVAASSWKDKPEPISPPSPLLTAPESPTKPEIVLDKAIQTENKVAKPLDTNKPKKLKKQQKEKPQEVTEKKTAPSPQVQENSNAEQATSGSAQINSESSMSRAVTSQPLVGQGNSEMDNYHARLRQEIERHKRYPRKAKRMKQEGSVIVNFTLQGDGTLTAVKVVNSSGNTTLDNAALDAVNRASSVGPKPADMAPVVTLELDFMLDKTS</sequence>
<dbReference type="GO" id="GO:0055085">
    <property type="term" value="P:transmembrane transport"/>
    <property type="evidence" value="ECO:0007669"/>
    <property type="project" value="InterPro"/>
</dbReference>
<protein>
    <recommendedName>
        <fullName evidence="10">Protein TonB</fullName>
    </recommendedName>
</protein>
<dbReference type="GO" id="GO:0031992">
    <property type="term" value="F:energy transducer activity"/>
    <property type="evidence" value="ECO:0007669"/>
    <property type="project" value="InterPro"/>
</dbReference>
<dbReference type="PANTHER" id="PTHR33446">
    <property type="entry name" value="PROTEIN TONB-RELATED"/>
    <property type="match status" value="1"/>
</dbReference>
<dbReference type="STRING" id="351656.Xvie_02831"/>
<keyword evidence="10" id="KW-0735">Signal-anchor</keyword>
<gene>
    <name evidence="13" type="ORF">Xvie_02831</name>
</gene>
<feature type="transmembrane region" description="Helical" evidence="10">
    <location>
        <begin position="21"/>
        <end position="40"/>
    </location>
</feature>
<keyword evidence="3 10" id="KW-0813">Transport</keyword>
<evidence type="ECO:0000256" key="10">
    <source>
        <dbReference type="RuleBase" id="RU362123"/>
    </source>
</evidence>
<dbReference type="AlphaFoldDB" id="A0A1Y2SBP6"/>
<feature type="region of interest" description="Disordered" evidence="11">
    <location>
        <begin position="106"/>
        <end position="181"/>
    </location>
</feature>
<dbReference type="GO" id="GO:0030288">
    <property type="term" value="C:outer membrane-bounded periplasmic space"/>
    <property type="evidence" value="ECO:0007669"/>
    <property type="project" value="InterPro"/>
</dbReference>
<feature type="compositionally biased region" description="Basic and acidic residues" evidence="11">
    <location>
        <begin position="124"/>
        <end position="137"/>
    </location>
</feature>
<keyword evidence="6 10" id="KW-0812">Transmembrane</keyword>
<dbReference type="RefSeq" id="WP_086109905.1">
    <property type="nucleotide sequence ID" value="NZ_CAWNGD010000058.1"/>
</dbReference>
<evidence type="ECO:0000256" key="4">
    <source>
        <dbReference type="ARBA" id="ARBA00022475"/>
    </source>
</evidence>
<accession>A0A1Y2SBP6</accession>
<dbReference type="EMBL" id="MUBJ01000016">
    <property type="protein sequence ID" value="OTA15334.1"/>
    <property type="molecule type" value="Genomic_DNA"/>
</dbReference>
<name>A0A1Y2SBP6_9GAMM</name>
<evidence type="ECO:0000256" key="2">
    <source>
        <dbReference type="ARBA" id="ARBA00006555"/>
    </source>
</evidence>
<proteinExistence type="inferred from homology"/>
<evidence type="ECO:0000256" key="9">
    <source>
        <dbReference type="ARBA" id="ARBA00023136"/>
    </source>
</evidence>
<evidence type="ECO:0000256" key="11">
    <source>
        <dbReference type="SAM" id="MobiDB-lite"/>
    </source>
</evidence>
<comment type="caution">
    <text evidence="13">The sequence shown here is derived from an EMBL/GenBank/DDBJ whole genome shotgun (WGS) entry which is preliminary data.</text>
</comment>
<evidence type="ECO:0000259" key="12">
    <source>
        <dbReference type="PROSITE" id="PS52015"/>
    </source>
</evidence>
<dbReference type="SUPFAM" id="SSF74653">
    <property type="entry name" value="TolA/TonB C-terminal domain"/>
    <property type="match status" value="1"/>
</dbReference>
<evidence type="ECO:0000313" key="14">
    <source>
        <dbReference type="Proteomes" id="UP000194350"/>
    </source>
</evidence>
<dbReference type="GO" id="GO:0098797">
    <property type="term" value="C:plasma membrane protein complex"/>
    <property type="evidence" value="ECO:0007669"/>
    <property type="project" value="TreeGrafter"/>
</dbReference>
<feature type="compositionally biased region" description="Polar residues" evidence="11">
    <location>
        <begin position="139"/>
        <end position="181"/>
    </location>
</feature>
<reference evidence="13 14" key="1">
    <citation type="submission" date="2016-10" db="EMBL/GenBank/DDBJ databases">
        <title>Systematic genetic and metabolomic analysis of Xenorhabdus and Photorhabdus spp., highlights the requirements for a dual symbiotic and pathogenic life style.</title>
        <authorList>
            <person name="Tobias N.J."/>
            <person name="Wolff H."/>
            <person name="Djahanschiri B."/>
            <person name="Pidot S.J."/>
            <person name="Stinear T.P."/>
            <person name="Ebersberger I."/>
            <person name="Bode H.B."/>
        </authorList>
    </citation>
    <scope>NUCLEOTIDE SEQUENCE [LARGE SCALE GENOMIC DNA]</scope>
    <source>
        <strain evidence="13 14">DSM 22392</strain>
    </source>
</reference>
<evidence type="ECO:0000256" key="6">
    <source>
        <dbReference type="ARBA" id="ARBA00022692"/>
    </source>
</evidence>
<dbReference type="InterPro" id="IPR003538">
    <property type="entry name" value="TonB"/>
</dbReference>
<keyword evidence="14" id="KW-1185">Reference proteome</keyword>
<keyword evidence="5 10" id="KW-0997">Cell inner membrane</keyword>
<evidence type="ECO:0000256" key="8">
    <source>
        <dbReference type="ARBA" id="ARBA00022989"/>
    </source>
</evidence>
<evidence type="ECO:0000256" key="3">
    <source>
        <dbReference type="ARBA" id="ARBA00022448"/>
    </source>
</evidence>
<dbReference type="InterPro" id="IPR037682">
    <property type="entry name" value="TonB_C"/>
</dbReference>
<dbReference type="Gene3D" id="3.30.1150.10">
    <property type="match status" value="1"/>
</dbReference>
<keyword evidence="8 10" id="KW-1133">Transmembrane helix</keyword>
<comment type="similarity">
    <text evidence="2 10">Belongs to the TonB family.</text>
</comment>
<evidence type="ECO:0000256" key="5">
    <source>
        <dbReference type="ARBA" id="ARBA00022519"/>
    </source>
</evidence>
<feature type="compositionally biased region" description="Basic and acidic residues" evidence="11">
    <location>
        <begin position="108"/>
        <end position="117"/>
    </location>
</feature>
<dbReference type="OrthoDB" id="9115347at2"/>
<evidence type="ECO:0000256" key="7">
    <source>
        <dbReference type="ARBA" id="ARBA00022927"/>
    </source>
</evidence>
<comment type="subcellular location">
    <subcellularLocation>
        <location evidence="1 10">Cell inner membrane</location>
        <topology evidence="1 10">Single-pass membrane protein</topology>
        <orientation evidence="1 10">Periplasmic side</orientation>
    </subcellularLocation>
</comment>
<dbReference type="NCBIfam" id="TIGR01352">
    <property type="entry name" value="tonB_Cterm"/>
    <property type="match status" value="1"/>
</dbReference>
<keyword evidence="4 10" id="KW-1003">Cell membrane</keyword>
<feature type="region of interest" description="Disordered" evidence="11">
    <location>
        <begin position="73"/>
        <end position="93"/>
    </location>
</feature>
<dbReference type="PROSITE" id="PS52015">
    <property type="entry name" value="TONB_CTD"/>
    <property type="match status" value="1"/>
</dbReference>
<dbReference type="Proteomes" id="UP000194350">
    <property type="component" value="Unassembled WGS sequence"/>
</dbReference>
<evidence type="ECO:0000256" key="1">
    <source>
        <dbReference type="ARBA" id="ARBA00004383"/>
    </source>
</evidence>
<dbReference type="GO" id="GO:0015031">
    <property type="term" value="P:protein transport"/>
    <property type="evidence" value="ECO:0007669"/>
    <property type="project" value="UniProtKB-UniRule"/>
</dbReference>
<dbReference type="GO" id="GO:0015891">
    <property type="term" value="P:siderophore transport"/>
    <property type="evidence" value="ECO:0007669"/>
    <property type="project" value="InterPro"/>
</dbReference>
<dbReference type="InterPro" id="IPR051045">
    <property type="entry name" value="TonB-dependent_transducer"/>
</dbReference>
<dbReference type="Pfam" id="PF03544">
    <property type="entry name" value="TonB_C"/>
    <property type="match status" value="1"/>
</dbReference>
<dbReference type="PRINTS" id="PR01374">
    <property type="entry name" value="TONBPROTEIN"/>
</dbReference>
<comment type="function">
    <text evidence="10">Interacts with outer membrane receptor proteins that carry out high-affinity binding and energy dependent uptake into the periplasmic space of specific substrates. It could act to transduce energy from the cytoplasmic membrane to specific energy-requiring processes in the outer membrane, resulting in the release into the periplasm of ligands bound by these outer membrane proteins.</text>
</comment>
<keyword evidence="9 10" id="KW-0472">Membrane</keyword>